<evidence type="ECO:0000256" key="2">
    <source>
        <dbReference type="ARBA" id="ARBA00022475"/>
    </source>
</evidence>
<evidence type="ECO:0000256" key="10">
    <source>
        <dbReference type="SAM" id="Coils"/>
    </source>
</evidence>
<dbReference type="Gene3D" id="3.30.450.20">
    <property type="entry name" value="PAS domain"/>
    <property type="match status" value="2"/>
</dbReference>
<dbReference type="SUPFAM" id="SSF58104">
    <property type="entry name" value="Methyl-accepting chemotaxis protein (MCP) signaling domain"/>
    <property type="match status" value="1"/>
</dbReference>
<evidence type="ECO:0000256" key="11">
    <source>
        <dbReference type="SAM" id="Phobius"/>
    </source>
</evidence>
<feature type="transmembrane region" description="Helical" evidence="11">
    <location>
        <begin position="302"/>
        <end position="322"/>
    </location>
</feature>
<dbReference type="PROSITE" id="PS50111">
    <property type="entry name" value="CHEMOTAXIS_TRANSDUC_2"/>
    <property type="match status" value="1"/>
</dbReference>
<feature type="coiled-coil region" evidence="10">
    <location>
        <begin position="655"/>
        <end position="682"/>
    </location>
</feature>
<dbReference type="GO" id="GO:0005886">
    <property type="term" value="C:plasma membrane"/>
    <property type="evidence" value="ECO:0007669"/>
    <property type="project" value="UniProtKB-SubCell"/>
</dbReference>
<evidence type="ECO:0000313" key="14">
    <source>
        <dbReference type="EMBL" id="NMM64414.1"/>
    </source>
</evidence>
<dbReference type="GO" id="GO:0006935">
    <property type="term" value="P:chemotaxis"/>
    <property type="evidence" value="ECO:0007669"/>
    <property type="project" value="UniProtKB-KW"/>
</dbReference>
<dbReference type="PROSITE" id="PS50885">
    <property type="entry name" value="HAMP"/>
    <property type="match status" value="1"/>
</dbReference>
<evidence type="ECO:0000256" key="5">
    <source>
        <dbReference type="ARBA" id="ARBA00022989"/>
    </source>
</evidence>
<keyword evidence="7 9" id="KW-0807">Transducer</keyword>
<evidence type="ECO:0008006" key="16">
    <source>
        <dbReference type="Google" id="ProtNLM"/>
    </source>
</evidence>
<feature type="transmembrane region" description="Helical" evidence="11">
    <location>
        <begin position="12"/>
        <end position="34"/>
    </location>
</feature>
<dbReference type="RefSeq" id="WP_169298995.1">
    <property type="nucleotide sequence ID" value="NZ_JABBNI010000036.1"/>
</dbReference>
<dbReference type="Gene3D" id="1.10.287.950">
    <property type="entry name" value="Methyl-accepting chemotaxis protein"/>
    <property type="match status" value="1"/>
</dbReference>
<sequence>MKKIKFKSVKTKLFLIFTTIMIVPATILGISSYLKVFNTLKMQKTSETVQINKQIEYSLNEFTSSLNKTETLLAKSPVFVDMVNSEESGEASDTMLIKPEVSTMRAMLSNLVDSNGNVKAAYIATRNKNMYSGKVKALYAEKKTYDPTTSEWYKNAASQDKILWTKPYLDNNKNNKEPITVVTLSKAIERNGTMYGAVAMDINLNELIKKINGIKIGQSGFVYVTNSNGEILIHSDKKKIRKLVESTELLDSLKKAEGNLRTKTDGKEYITSFETEPNTNWKVICNLPVSELNQGAVSIKKFMIIIGIITIIIALIIASYVSTNMVIKHLDKLKEVLRKSSKGDLTAQVYIKTEDEFSEIGEGYNNMTLSISTLVDKVKEYSKVITEQSSSLKETAAQTQVATNDAVINISEISKASISQVSSTEKSEEHISHLAENIENVSTSISVIGEMLKETQEINEKGIYTVKTLTDKTQNTIAAEERLTKMVLEVDNSSMEIAIISEAINEISEQTNLLSLNASIEAARAGEAGKGFAVVAEEVRKLAEESAAASSKIQNLVKKIQVKSKNAVASISSNEQIFKEQNNAVNDTKSIFEDISSNIQRLYNEAKQVNNLNKEMVDNKNFMVKIIEDIYTSSKHTSASTEQMSASTEETLAMIEEFNSHTEQLNKLAENLEESIAKFKTQL</sequence>
<dbReference type="Pfam" id="PF02743">
    <property type="entry name" value="dCache_1"/>
    <property type="match status" value="1"/>
</dbReference>
<feature type="domain" description="HAMP" evidence="13">
    <location>
        <begin position="324"/>
        <end position="376"/>
    </location>
</feature>
<evidence type="ECO:0000256" key="3">
    <source>
        <dbReference type="ARBA" id="ARBA00022500"/>
    </source>
</evidence>
<evidence type="ECO:0000256" key="9">
    <source>
        <dbReference type="PROSITE-ProRule" id="PRU00284"/>
    </source>
</evidence>
<dbReference type="EMBL" id="JABBNI010000036">
    <property type="protein sequence ID" value="NMM64414.1"/>
    <property type="molecule type" value="Genomic_DNA"/>
</dbReference>
<comment type="caution">
    <text evidence="14">The sequence shown here is derived from an EMBL/GenBank/DDBJ whole genome shotgun (WGS) entry which is preliminary data.</text>
</comment>
<evidence type="ECO:0000259" key="12">
    <source>
        <dbReference type="PROSITE" id="PS50111"/>
    </source>
</evidence>
<name>A0A7Y0EJ41_9CLOT</name>
<keyword evidence="5 11" id="KW-1133">Transmembrane helix</keyword>
<evidence type="ECO:0000313" key="15">
    <source>
        <dbReference type="Proteomes" id="UP000537131"/>
    </source>
</evidence>
<keyword evidence="2" id="KW-1003">Cell membrane</keyword>
<comment type="subcellular location">
    <subcellularLocation>
        <location evidence="1">Cell membrane</location>
        <topology evidence="1">Multi-pass membrane protein</topology>
    </subcellularLocation>
</comment>
<reference evidence="14 15" key="1">
    <citation type="submission" date="2020-04" db="EMBL/GenBank/DDBJ databases">
        <authorList>
            <person name="Doyle D.A."/>
        </authorList>
    </citation>
    <scope>NUCLEOTIDE SEQUENCE [LARGE SCALE GENOMIC DNA]</scope>
    <source>
        <strain evidence="14 15">P21</strain>
    </source>
</reference>
<evidence type="ECO:0000256" key="6">
    <source>
        <dbReference type="ARBA" id="ARBA00023136"/>
    </source>
</evidence>
<dbReference type="CDD" id="cd12913">
    <property type="entry name" value="PDC1_MCP_like"/>
    <property type="match status" value="1"/>
</dbReference>
<dbReference type="GO" id="GO:0007165">
    <property type="term" value="P:signal transduction"/>
    <property type="evidence" value="ECO:0007669"/>
    <property type="project" value="UniProtKB-KW"/>
</dbReference>
<keyword evidence="10" id="KW-0175">Coiled coil</keyword>
<accession>A0A7Y0EJ41</accession>
<dbReference type="Gene3D" id="6.10.340.10">
    <property type="match status" value="1"/>
</dbReference>
<comment type="similarity">
    <text evidence="8">Belongs to the methyl-accepting chemotaxis (MCP) protein family.</text>
</comment>
<reference evidence="14 15" key="2">
    <citation type="submission" date="2020-06" db="EMBL/GenBank/DDBJ databases">
        <title>Complete Genome Sequence of Clostridium muelleri sp. nov. P21T, an Acid-Alcohol Producing Acetogen Isolated from Old Hay.</title>
        <authorList>
            <person name="Duncan K.E."/>
            <person name="Tanner R.S."/>
        </authorList>
    </citation>
    <scope>NUCLEOTIDE SEQUENCE [LARGE SCALE GENOMIC DNA]</scope>
    <source>
        <strain evidence="14 15">P21</strain>
    </source>
</reference>
<evidence type="ECO:0000259" key="13">
    <source>
        <dbReference type="PROSITE" id="PS50885"/>
    </source>
</evidence>
<keyword evidence="3" id="KW-0145">Chemotaxis</keyword>
<gene>
    <name evidence="14" type="ORF">HBE96_17480</name>
</gene>
<evidence type="ECO:0000256" key="8">
    <source>
        <dbReference type="ARBA" id="ARBA00029447"/>
    </source>
</evidence>
<dbReference type="CDD" id="cd06225">
    <property type="entry name" value="HAMP"/>
    <property type="match status" value="1"/>
</dbReference>
<feature type="domain" description="Methyl-accepting transducer" evidence="12">
    <location>
        <begin position="395"/>
        <end position="659"/>
    </location>
</feature>
<dbReference type="SMART" id="SM00283">
    <property type="entry name" value="MA"/>
    <property type="match status" value="1"/>
</dbReference>
<organism evidence="14 15">
    <name type="scientific">Clostridium muellerianum</name>
    <dbReference type="NCBI Taxonomy" id="2716538"/>
    <lineage>
        <taxon>Bacteria</taxon>
        <taxon>Bacillati</taxon>
        <taxon>Bacillota</taxon>
        <taxon>Clostridia</taxon>
        <taxon>Eubacteriales</taxon>
        <taxon>Clostridiaceae</taxon>
        <taxon>Clostridium</taxon>
    </lineage>
</organism>
<dbReference type="Pfam" id="PF00015">
    <property type="entry name" value="MCPsignal"/>
    <property type="match status" value="1"/>
</dbReference>
<feature type="coiled-coil region" evidence="10">
    <location>
        <begin position="592"/>
        <end position="619"/>
    </location>
</feature>
<keyword evidence="6 11" id="KW-0472">Membrane</keyword>
<dbReference type="PANTHER" id="PTHR32089:SF112">
    <property type="entry name" value="LYSOZYME-LIKE PROTEIN-RELATED"/>
    <property type="match status" value="1"/>
</dbReference>
<dbReference type="InterPro" id="IPR004089">
    <property type="entry name" value="MCPsignal_dom"/>
</dbReference>
<protein>
    <recommendedName>
        <fullName evidence="16">Methyl-accepting chemotaxis protein</fullName>
    </recommendedName>
</protein>
<dbReference type="Pfam" id="PF00672">
    <property type="entry name" value="HAMP"/>
    <property type="match status" value="1"/>
</dbReference>
<evidence type="ECO:0000256" key="4">
    <source>
        <dbReference type="ARBA" id="ARBA00022692"/>
    </source>
</evidence>
<dbReference type="AlphaFoldDB" id="A0A7Y0EJ41"/>
<proteinExistence type="inferred from homology"/>
<evidence type="ECO:0000256" key="7">
    <source>
        <dbReference type="ARBA" id="ARBA00023224"/>
    </source>
</evidence>
<dbReference type="InterPro" id="IPR033479">
    <property type="entry name" value="dCache_1"/>
</dbReference>
<evidence type="ECO:0000256" key="1">
    <source>
        <dbReference type="ARBA" id="ARBA00004651"/>
    </source>
</evidence>
<keyword evidence="15" id="KW-1185">Reference proteome</keyword>
<dbReference type="CDD" id="cd12912">
    <property type="entry name" value="PDC2_MCP_like"/>
    <property type="match status" value="1"/>
</dbReference>
<dbReference type="InterPro" id="IPR003660">
    <property type="entry name" value="HAMP_dom"/>
</dbReference>
<keyword evidence="4 11" id="KW-0812">Transmembrane</keyword>
<dbReference type="PANTHER" id="PTHR32089">
    <property type="entry name" value="METHYL-ACCEPTING CHEMOTAXIS PROTEIN MCPB"/>
    <property type="match status" value="1"/>
</dbReference>
<dbReference type="Proteomes" id="UP000537131">
    <property type="component" value="Unassembled WGS sequence"/>
</dbReference>
<dbReference type="SMART" id="SM00304">
    <property type="entry name" value="HAMP"/>
    <property type="match status" value="1"/>
</dbReference>